<evidence type="ECO:0000259" key="8">
    <source>
        <dbReference type="PROSITE" id="PS50059"/>
    </source>
</evidence>
<evidence type="ECO:0000256" key="1">
    <source>
        <dbReference type="ARBA" id="ARBA00000971"/>
    </source>
</evidence>
<evidence type="ECO:0000256" key="3">
    <source>
        <dbReference type="ARBA" id="ARBA00013194"/>
    </source>
</evidence>
<comment type="caution">
    <text evidence="9">The sequence shown here is derived from an EMBL/GenBank/DDBJ whole genome shotgun (WGS) entry which is preliminary data.</text>
</comment>
<dbReference type="GO" id="GO:0003755">
    <property type="term" value="F:peptidyl-prolyl cis-trans isomerase activity"/>
    <property type="evidence" value="ECO:0007669"/>
    <property type="project" value="UniProtKB-KW"/>
</dbReference>
<dbReference type="FunFam" id="3.10.50.40:FF:000025">
    <property type="entry name" value="Peptidylprolyl isomerase"/>
    <property type="match status" value="1"/>
</dbReference>
<keyword evidence="5 7" id="KW-0413">Isomerase</keyword>
<organism evidence="9 10">
    <name type="scientific">Leucocoprinus birnbaumii</name>
    <dbReference type="NCBI Taxonomy" id="56174"/>
    <lineage>
        <taxon>Eukaryota</taxon>
        <taxon>Fungi</taxon>
        <taxon>Dikarya</taxon>
        <taxon>Basidiomycota</taxon>
        <taxon>Agaricomycotina</taxon>
        <taxon>Agaricomycetes</taxon>
        <taxon>Agaricomycetidae</taxon>
        <taxon>Agaricales</taxon>
        <taxon>Agaricineae</taxon>
        <taxon>Agaricaceae</taxon>
        <taxon>Leucocoprinus</taxon>
    </lineage>
</organism>
<dbReference type="InterPro" id="IPR046357">
    <property type="entry name" value="PPIase_dom_sf"/>
</dbReference>
<evidence type="ECO:0000256" key="7">
    <source>
        <dbReference type="PROSITE-ProRule" id="PRU00277"/>
    </source>
</evidence>
<dbReference type="InterPro" id="IPR001179">
    <property type="entry name" value="PPIase_FKBP_dom"/>
</dbReference>
<accession>A0AAD5YS61</accession>
<evidence type="ECO:0000256" key="2">
    <source>
        <dbReference type="ARBA" id="ARBA00002388"/>
    </source>
</evidence>
<comment type="catalytic activity">
    <reaction evidence="1 7">
        <text>[protein]-peptidylproline (omega=180) = [protein]-peptidylproline (omega=0)</text>
        <dbReference type="Rhea" id="RHEA:16237"/>
        <dbReference type="Rhea" id="RHEA-COMP:10747"/>
        <dbReference type="Rhea" id="RHEA-COMP:10748"/>
        <dbReference type="ChEBI" id="CHEBI:83833"/>
        <dbReference type="ChEBI" id="CHEBI:83834"/>
        <dbReference type="EC" id="5.2.1.8"/>
    </reaction>
</comment>
<name>A0AAD5YS61_9AGAR</name>
<dbReference type="SUPFAM" id="SSF54534">
    <property type="entry name" value="FKBP-like"/>
    <property type="match status" value="1"/>
</dbReference>
<evidence type="ECO:0000256" key="4">
    <source>
        <dbReference type="ARBA" id="ARBA00023110"/>
    </source>
</evidence>
<keyword evidence="10" id="KW-1185">Reference proteome</keyword>
<protein>
    <recommendedName>
        <fullName evidence="3 7">peptidylprolyl isomerase</fullName>
        <ecNumber evidence="3 7">5.2.1.8</ecNumber>
    </recommendedName>
</protein>
<dbReference type="InterPro" id="IPR050689">
    <property type="entry name" value="FKBP-type_PPIase"/>
</dbReference>
<evidence type="ECO:0000313" key="10">
    <source>
        <dbReference type="Proteomes" id="UP001213000"/>
    </source>
</evidence>
<dbReference type="EC" id="5.2.1.8" evidence="3 7"/>
<comment type="function">
    <text evidence="2">PPIases accelerate the folding of proteins. It catalyzes the cis-trans isomerization of proline imidic peptide bonds in oligopeptides.</text>
</comment>
<dbReference type="PROSITE" id="PS50059">
    <property type="entry name" value="FKBP_PPIASE"/>
    <property type="match status" value="1"/>
</dbReference>
<dbReference type="PANTHER" id="PTHR10516">
    <property type="entry name" value="PEPTIDYL-PROLYL CIS-TRANS ISOMERASE"/>
    <property type="match status" value="1"/>
</dbReference>
<dbReference type="Gene3D" id="3.10.50.40">
    <property type="match status" value="1"/>
</dbReference>
<gene>
    <name evidence="9" type="ORF">NP233_g8111</name>
</gene>
<feature type="domain" description="PPIase FKBP-type" evidence="8">
    <location>
        <begin position="39"/>
        <end position="128"/>
    </location>
</feature>
<dbReference type="EMBL" id="JANIEX010000636">
    <property type="protein sequence ID" value="KAJ3564718.1"/>
    <property type="molecule type" value="Genomic_DNA"/>
</dbReference>
<proteinExistence type="inferred from homology"/>
<dbReference type="Pfam" id="PF00254">
    <property type="entry name" value="FKBP_C"/>
    <property type="match status" value="1"/>
</dbReference>
<reference evidence="9" key="1">
    <citation type="submission" date="2022-07" db="EMBL/GenBank/DDBJ databases">
        <title>Genome Sequence of Leucocoprinus birnbaumii.</title>
        <authorList>
            <person name="Buettner E."/>
        </authorList>
    </citation>
    <scope>NUCLEOTIDE SEQUENCE</scope>
    <source>
        <strain evidence="9">VT141</strain>
    </source>
</reference>
<dbReference type="PANTHER" id="PTHR10516:SF443">
    <property type="entry name" value="FK506-BINDING PROTEIN 59-RELATED"/>
    <property type="match status" value="1"/>
</dbReference>
<dbReference type="GO" id="GO:0005737">
    <property type="term" value="C:cytoplasm"/>
    <property type="evidence" value="ECO:0007669"/>
    <property type="project" value="TreeGrafter"/>
</dbReference>
<comment type="similarity">
    <text evidence="6">Belongs to the FKBP-type PPIase family. FKBP1 subfamily.</text>
</comment>
<evidence type="ECO:0000313" key="9">
    <source>
        <dbReference type="EMBL" id="KAJ3564718.1"/>
    </source>
</evidence>
<dbReference type="Proteomes" id="UP001213000">
    <property type="component" value="Unassembled WGS sequence"/>
</dbReference>
<dbReference type="AlphaFoldDB" id="A0AAD5YS61"/>
<keyword evidence="4 7" id="KW-0697">Rotamase</keyword>
<evidence type="ECO:0000256" key="6">
    <source>
        <dbReference type="ARBA" id="ARBA00038106"/>
    </source>
</evidence>
<evidence type="ECO:0000256" key="5">
    <source>
        <dbReference type="ARBA" id="ARBA00023235"/>
    </source>
</evidence>
<sequence length="135" mass="14464">MVSRHRLGETPLVTQANDYQGVQVETIRQGDGVNFPKSGDSVTIHYSGFLKDGSKFDSSVDRGSPFSTQIGIGNVIRGWDEGVPQLSLGQKAKLIISSDYGYGSRGAGGGKIPPNADLIFEVELLGINDKKVKPQ</sequence>